<keyword evidence="1" id="KW-1133">Transmembrane helix</keyword>
<feature type="transmembrane region" description="Helical" evidence="1">
    <location>
        <begin position="19"/>
        <end position="36"/>
    </location>
</feature>
<sequence length="101" mass="11318">MGIDDSAHQDLSYLRSARLLGWGAMAVAFVSSYLFWIIGRQWWWPSVVITSLVLVAICVLNCYLAHKARKYDLYIAAFLTVLSPVIIITIAFGFFFSGPPS</sequence>
<keyword evidence="3" id="KW-1185">Reference proteome</keyword>
<keyword evidence="1" id="KW-0472">Membrane</keyword>
<evidence type="ECO:0000313" key="2">
    <source>
        <dbReference type="EMBL" id="SES15796.1"/>
    </source>
</evidence>
<protein>
    <submittedName>
        <fullName evidence="2">Uncharacterized protein</fullName>
    </submittedName>
</protein>
<dbReference type="EMBL" id="FOGQ01000010">
    <property type="protein sequence ID" value="SES15796.1"/>
    <property type="molecule type" value="Genomic_DNA"/>
</dbReference>
<keyword evidence="1" id="KW-0812">Transmembrane</keyword>
<reference evidence="3" key="1">
    <citation type="submission" date="2016-10" db="EMBL/GenBank/DDBJ databases">
        <authorList>
            <person name="Varghese N."/>
            <person name="Submissions S."/>
        </authorList>
    </citation>
    <scope>NUCLEOTIDE SEQUENCE [LARGE SCALE GENOMIC DNA]</scope>
    <source>
        <strain evidence="3">DSM 20524</strain>
    </source>
</reference>
<evidence type="ECO:0000256" key="1">
    <source>
        <dbReference type="SAM" id="Phobius"/>
    </source>
</evidence>
<feature type="transmembrane region" description="Helical" evidence="1">
    <location>
        <begin position="42"/>
        <end position="64"/>
    </location>
</feature>
<gene>
    <name evidence="2" type="ORF">SAMN05661109_02028</name>
</gene>
<proteinExistence type="predicted"/>
<organism evidence="2 3">
    <name type="scientific">Corynebacterium cystitidis DSM 20524</name>
    <dbReference type="NCBI Taxonomy" id="1121357"/>
    <lineage>
        <taxon>Bacteria</taxon>
        <taxon>Bacillati</taxon>
        <taxon>Actinomycetota</taxon>
        <taxon>Actinomycetes</taxon>
        <taxon>Mycobacteriales</taxon>
        <taxon>Corynebacteriaceae</taxon>
        <taxon>Corynebacterium</taxon>
    </lineage>
</organism>
<evidence type="ECO:0000313" key="3">
    <source>
        <dbReference type="Proteomes" id="UP000198929"/>
    </source>
</evidence>
<dbReference type="Proteomes" id="UP000198929">
    <property type="component" value="Unassembled WGS sequence"/>
</dbReference>
<name>A0A1H9V245_9CORY</name>
<dbReference type="STRING" id="1121357.SAMN05661109_02028"/>
<feature type="transmembrane region" description="Helical" evidence="1">
    <location>
        <begin position="71"/>
        <end position="96"/>
    </location>
</feature>
<dbReference type="AlphaFoldDB" id="A0A1H9V245"/>
<accession>A0A1H9V245</accession>